<dbReference type="Pfam" id="PF00719">
    <property type="entry name" value="Pyrophosphatase"/>
    <property type="match status" value="1"/>
</dbReference>
<evidence type="ECO:0000256" key="2">
    <source>
        <dbReference type="ARBA" id="ARBA00012146"/>
    </source>
</evidence>
<evidence type="ECO:0000256" key="5">
    <source>
        <dbReference type="ARBA" id="ARBA00022842"/>
    </source>
</evidence>
<accession>A0ABU1NJJ9</accession>
<dbReference type="EMBL" id="JAVDRF010000011">
    <property type="protein sequence ID" value="MDR6538637.1"/>
    <property type="molecule type" value="Genomic_DNA"/>
</dbReference>
<evidence type="ECO:0000313" key="6">
    <source>
        <dbReference type="EMBL" id="MDR6538637.1"/>
    </source>
</evidence>
<dbReference type="Proteomes" id="UP001184230">
    <property type="component" value="Unassembled WGS sequence"/>
</dbReference>
<evidence type="ECO:0000313" key="7">
    <source>
        <dbReference type="Proteomes" id="UP001184230"/>
    </source>
</evidence>
<dbReference type="SUPFAM" id="SSF50324">
    <property type="entry name" value="Inorganic pyrophosphatase"/>
    <property type="match status" value="1"/>
</dbReference>
<comment type="cofactor">
    <cofactor evidence="1">
        <name>Mg(2+)</name>
        <dbReference type="ChEBI" id="CHEBI:18420"/>
    </cofactor>
</comment>
<keyword evidence="7" id="KW-1185">Reference proteome</keyword>
<evidence type="ECO:0000256" key="3">
    <source>
        <dbReference type="ARBA" id="ARBA00022723"/>
    </source>
</evidence>
<dbReference type="GO" id="GO:0004427">
    <property type="term" value="F:inorganic diphosphate phosphatase activity"/>
    <property type="evidence" value="ECO:0007669"/>
    <property type="project" value="UniProtKB-EC"/>
</dbReference>
<comment type="caution">
    <text evidence="6">The sequence shown here is derived from an EMBL/GenBank/DDBJ whole genome shotgun (WGS) entry which is preliminary data.</text>
</comment>
<keyword evidence="3" id="KW-0479">Metal-binding</keyword>
<dbReference type="RefSeq" id="WP_309905606.1">
    <property type="nucleotide sequence ID" value="NZ_JAVDRF010000011.1"/>
</dbReference>
<organism evidence="6 7">
    <name type="scientific">Variovorax soli</name>
    <dbReference type="NCBI Taxonomy" id="376815"/>
    <lineage>
        <taxon>Bacteria</taxon>
        <taxon>Pseudomonadati</taxon>
        <taxon>Pseudomonadota</taxon>
        <taxon>Betaproteobacteria</taxon>
        <taxon>Burkholderiales</taxon>
        <taxon>Comamonadaceae</taxon>
        <taxon>Variovorax</taxon>
    </lineage>
</organism>
<proteinExistence type="predicted"/>
<keyword evidence="4 6" id="KW-0378">Hydrolase</keyword>
<gene>
    <name evidence="6" type="ORF">J2739_004430</name>
</gene>
<dbReference type="InterPro" id="IPR008162">
    <property type="entry name" value="Pyrophosphatase"/>
</dbReference>
<dbReference type="InterPro" id="IPR036649">
    <property type="entry name" value="Pyrophosphatase_sf"/>
</dbReference>
<reference evidence="6 7" key="1">
    <citation type="submission" date="2023-07" db="EMBL/GenBank/DDBJ databases">
        <title>Sorghum-associated microbial communities from plants grown in Nebraska, USA.</title>
        <authorList>
            <person name="Schachtman D."/>
        </authorList>
    </citation>
    <scope>NUCLEOTIDE SEQUENCE [LARGE SCALE GENOMIC DNA]</scope>
    <source>
        <strain evidence="6 7">DS1781</strain>
    </source>
</reference>
<dbReference type="Gene3D" id="3.90.80.10">
    <property type="entry name" value="Inorganic pyrophosphatase"/>
    <property type="match status" value="1"/>
</dbReference>
<evidence type="ECO:0000256" key="1">
    <source>
        <dbReference type="ARBA" id="ARBA00001946"/>
    </source>
</evidence>
<keyword evidence="5" id="KW-0460">Magnesium</keyword>
<protein>
    <recommendedName>
        <fullName evidence="2">inorganic diphosphatase</fullName>
        <ecNumber evidence="2">3.6.1.1</ecNumber>
    </recommendedName>
</protein>
<dbReference type="EC" id="3.6.1.1" evidence="2"/>
<dbReference type="PROSITE" id="PS00387">
    <property type="entry name" value="PPASE"/>
    <property type="match status" value="1"/>
</dbReference>
<dbReference type="PANTHER" id="PTHR10286">
    <property type="entry name" value="INORGANIC PYROPHOSPHATASE"/>
    <property type="match status" value="1"/>
</dbReference>
<sequence>MSTSPALDRLPLRTASGDYQVVIEAVQGSRNKLKYEPRHRTLQLHHVLPLGVSFPYDFGFLPGTLGADGDPLDALVLMDESVPPGVVVPCRLVGVIKAEQTGKKGKTRRNDRFLLVASGSHRFRHCKELEDIAADVLDEIERFFEFYNRQKGVDFHPLGREGARKAEALIQAGQRKSS</sequence>
<evidence type="ECO:0000256" key="4">
    <source>
        <dbReference type="ARBA" id="ARBA00022801"/>
    </source>
</evidence>
<name>A0ABU1NJJ9_9BURK</name>